<name>A0A0G1FHQ7_9BACT</name>
<dbReference type="PROSITE" id="PS01234">
    <property type="entry name" value="GATB"/>
    <property type="match status" value="1"/>
</dbReference>
<evidence type="ECO:0000256" key="4">
    <source>
        <dbReference type="ARBA" id="ARBA00022741"/>
    </source>
</evidence>
<evidence type="ECO:0000256" key="5">
    <source>
        <dbReference type="ARBA" id="ARBA00022840"/>
    </source>
</evidence>
<evidence type="ECO:0000313" key="13">
    <source>
        <dbReference type="EMBL" id="KKS86383.1"/>
    </source>
</evidence>
<comment type="caution">
    <text evidence="13">The sequence shown here is derived from an EMBL/GenBank/DDBJ whole genome shotgun (WGS) entry which is preliminary data.</text>
</comment>
<feature type="domain" description="Asn/Gln amidotransferase" evidence="12">
    <location>
        <begin position="334"/>
        <end position="446"/>
    </location>
</feature>
<comment type="similarity">
    <text evidence="1 10">Belongs to the GatB/GatE family. GatB subfamily.</text>
</comment>
<evidence type="ECO:0000256" key="10">
    <source>
        <dbReference type="HAMAP-Rule" id="MF_00121"/>
    </source>
</evidence>
<dbReference type="InterPro" id="IPR003789">
    <property type="entry name" value="Asn/Gln_tRNA_amidoTrase-B-like"/>
</dbReference>
<dbReference type="Pfam" id="PF02637">
    <property type="entry name" value="GatB_Yqey"/>
    <property type="match status" value="1"/>
</dbReference>
<dbReference type="InterPro" id="IPR023168">
    <property type="entry name" value="GatB_Yqey_C_2"/>
</dbReference>
<comment type="subunit">
    <text evidence="2 10">Heterotrimer of A, B and C subunits.</text>
</comment>
<dbReference type="GO" id="GO:0016740">
    <property type="term" value="F:transferase activity"/>
    <property type="evidence" value="ECO:0007669"/>
    <property type="project" value="UniProtKB-KW"/>
</dbReference>
<keyword evidence="4 10" id="KW-0547">Nucleotide-binding</keyword>
<keyword evidence="3 10" id="KW-0436">Ligase</keyword>
<gene>
    <name evidence="10" type="primary">gatB</name>
    <name evidence="13" type="ORF">UV61_C0011G0031</name>
</gene>
<dbReference type="SUPFAM" id="SSF89095">
    <property type="entry name" value="GatB/YqeY motif"/>
    <property type="match status" value="2"/>
</dbReference>
<dbReference type="InterPro" id="IPR018027">
    <property type="entry name" value="Asn/Gln_amidotransferase"/>
</dbReference>
<keyword evidence="6 10" id="KW-0648">Protein biosynthesis</keyword>
<dbReference type="Proteomes" id="UP000034050">
    <property type="component" value="Unassembled WGS sequence"/>
</dbReference>
<dbReference type="NCBIfam" id="NF004012">
    <property type="entry name" value="PRK05477.1-2"/>
    <property type="match status" value="1"/>
</dbReference>
<feature type="region of interest" description="Disordered" evidence="11">
    <location>
        <begin position="186"/>
        <end position="213"/>
    </location>
</feature>
<dbReference type="InterPro" id="IPR014746">
    <property type="entry name" value="Gln_synth/guanido_kin_cat_dom"/>
</dbReference>
<evidence type="ECO:0000256" key="8">
    <source>
        <dbReference type="ARBA" id="ARBA00047380"/>
    </source>
</evidence>
<dbReference type="SMART" id="SM00845">
    <property type="entry name" value="GatB_Yqey"/>
    <property type="match status" value="1"/>
</dbReference>
<dbReference type="HAMAP" id="MF_00121">
    <property type="entry name" value="GatB"/>
    <property type="match status" value="1"/>
</dbReference>
<dbReference type="InterPro" id="IPR017959">
    <property type="entry name" value="Asn/Gln-tRNA_amidoTrfase_suB/E"/>
</dbReference>
<dbReference type="PATRIC" id="fig|1618446.3.peg.1180"/>
<dbReference type="InterPro" id="IPR017958">
    <property type="entry name" value="Gln-tRNA_amidoTrfase_suB_CS"/>
</dbReference>
<comment type="catalytic activity">
    <reaction evidence="8 10">
        <text>L-aspartyl-tRNA(Asn) + L-glutamine + ATP + H2O = L-asparaginyl-tRNA(Asn) + L-glutamate + ADP + phosphate + 2 H(+)</text>
        <dbReference type="Rhea" id="RHEA:14513"/>
        <dbReference type="Rhea" id="RHEA-COMP:9674"/>
        <dbReference type="Rhea" id="RHEA-COMP:9677"/>
        <dbReference type="ChEBI" id="CHEBI:15377"/>
        <dbReference type="ChEBI" id="CHEBI:15378"/>
        <dbReference type="ChEBI" id="CHEBI:29985"/>
        <dbReference type="ChEBI" id="CHEBI:30616"/>
        <dbReference type="ChEBI" id="CHEBI:43474"/>
        <dbReference type="ChEBI" id="CHEBI:58359"/>
        <dbReference type="ChEBI" id="CHEBI:78515"/>
        <dbReference type="ChEBI" id="CHEBI:78516"/>
        <dbReference type="ChEBI" id="CHEBI:456216"/>
    </reaction>
</comment>
<dbReference type="InterPro" id="IPR004413">
    <property type="entry name" value="GatB"/>
</dbReference>
<dbReference type="InterPro" id="IPR006075">
    <property type="entry name" value="Asn/Gln-tRNA_Trfase_suB/E_cat"/>
</dbReference>
<evidence type="ECO:0000256" key="1">
    <source>
        <dbReference type="ARBA" id="ARBA00005306"/>
    </source>
</evidence>
<organism evidence="13 14">
    <name type="scientific">Candidatus Gottesmanbacteria bacterium GW2011_GWB1_43_11</name>
    <dbReference type="NCBI Taxonomy" id="1618446"/>
    <lineage>
        <taxon>Bacteria</taxon>
        <taxon>Candidatus Gottesmaniibacteriota</taxon>
    </lineage>
</organism>
<keyword evidence="5 10" id="KW-0067">ATP-binding</keyword>
<evidence type="ECO:0000256" key="11">
    <source>
        <dbReference type="SAM" id="MobiDB-lite"/>
    </source>
</evidence>
<dbReference type="GO" id="GO:0005524">
    <property type="term" value="F:ATP binding"/>
    <property type="evidence" value="ECO:0007669"/>
    <property type="project" value="UniProtKB-KW"/>
</dbReference>
<dbReference type="PANTHER" id="PTHR11659">
    <property type="entry name" value="GLUTAMYL-TRNA GLN AMIDOTRANSFERASE SUBUNIT B MITOCHONDRIAL AND PROKARYOTIC PET112-RELATED"/>
    <property type="match status" value="1"/>
</dbReference>
<sequence length="447" mass="50493">MLGLALGSEISLFSKFDRKNYFYPDLPKGYQISQYDQPIARGGKIVIASEAKQSFSPRHPELVSGSKIASSSRFNLIGTSRNDGKTIRIHRVHLEEDTGKLIHSTVNGKKVSLIDFNRSGVPLVEIVTEPDINSSEEAKAFLKKLHQIIRYLDISDADMEKGSMRLEPNISVKIMSLRINAKQSFSPRHPELVSGSKIASSSSTPRNDDESELPSYKVEVKNINSFNFVKKAIDYEVGRQIEILEAGETPVQETRGWEEKKGVTLPQRRKEAAHDYRYFPEPDIPPMRVTKDQISELRTKIPELPDVKLARFIKNYQLKPEDAARLTDEVELANFFEKCASQLSIINSKLSIQSLANWIINKKVDYTKASPEELIKVITATKQVKQVDEVELTRVIDQIIAANPQPVAEYKKGKTGIIMFFVGQVKRELKGRGDAVSIRKILQEQLK</sequence>
<evidence type="ECO:0000256" key="2">
    <source>
        <dbReference type="ARBA" id="ARBA00011123"/>
    </source>
</evidence>
<dbReference type="EC" id="6.3.5.-" evidence="10"/>
<evidence type="ECO:0000259" key="12">
    <source>
        <dbReference type="SMART" id="SM00845"/>
    </source>
</evidence>
<dbReference type="AlphaFoldDB" id="A0A0G1FHQ7"/>
<proteinExistence type="inferred from homology"/>
<dbReference type="GO" id="GO:0050566">
    <property type="term" value="F:asparaginyl-tRNA synthase (glutamine-hydrolyzing) activity"/>
    <property type="evidence" value="ECO:0007669"/>
    <property type="project" value="RHEA"/>
</dbReference>
<reference evidence="13 14" key="1">
    <citation type="journal article" date="2015" name="Nature">
        <title>rRNA introns, odd ribosomes, and small enigmatic genomes across a large radiation of phyla.</title>
        <authorList>
            <person name="Brown C.T."/>
            <person name="Hug L.A."/>
            <person name="Thomas B.C."/>
            <person name="Sharon I."/>
            <person name="Castelle C.J."/>
            <person name="Singh A."/>
            <person name="Wilkins M.J."/>
            <person name="Williams K.H."/>
            <person name="Banfield J.F."/>
        </authorList>
    </citation>
    <scope>NUCLEOTIDE SEQUENCE [LARGE SCALE GENOMIC DNA]</scope>
</reference>
<evidence type="ECO:0000256" key="6">
    <source>
        <dbReference type="ARBA" id="ARBA00022917"/>
    </source>
</evidence>
<dbReference type="InterPro" id="IPR042114">
    <property type="entry name" value="GatB_C_1"/>
</dbReference>
<keyword evidence="13" id="KW-0808">Transferase</keyword>
<evidence type="ECO:0000256" key="3">
    <source>
        <dbReference type="ARBA" id="ARBA00022598"/>
    </source>
</evidence>
<dbReference type="FunFam" id="1.10.10.410:FF:000001">
    <property type="entry name" value="Aspartyl/glutamyl-tRNA(Asn/Gln) amidotransferase subunit B"/>
    <property type="match status" value="1"/>
</dbReference>
<protein>
    <recommendedName>
        <fullName evidence="10">Aspartyl/glutamyl-tRNA(Asn/Gln) amidotransferase subunit B</fullName>
        <shortName evidence="10">Asp/Glu-ADT subunit B</shortName>
        <ecNumber evidence="10">6.3.5.-</ecNumber>
    </recommendedName>
</protein>
<evidence type="ECO:0000313" key="14">
    <source>
        <dbReference type="Proteomes" id="UP000034050"/>
    </source>
</evidence>
<comment type="function">
    <text evidence="7 10">Allows the formation of correctly charged Asn-tRNA(Asn) or Gln-tRNA(Gln) through the transamidation of misacylated Asp-tRNA(Asn) or Glu-tRNA(Gln) in organisms which lack either or both of asparaginyl-tRNA or glutaminyl-tRNA synthetases. The reaction takes place in the presence of glutamine and ATP through an activated phospho-Asp-tRNA(Asn) or phospho-Glu-tRNA(Gln).</text>
</comment>
<dbReference type="EMBL" id="LCFD01000011">
    <property type="protein sequence ID" value="KKS86383.1"/>
    <property type="molecule type" value="Genomic_DNA"/>
</dbReference>
<dbReference type="STRING" id="1618446.UV61_C0011G0031"/>
<accession>A0A0G1FHQ7</accession>
<dbReference type="Pfam" id="PF02934">
    <property type="entry name" value="GatB_N"/>
    <property type="match status" value="2"/>
</dbReference>
<dbReference type="GO" id="GO:0006412">
    <property type="term" value="P:translation"/>
    <property type="evidence" value="ECO:0007669"/>
    <property type="project" value="UniProtKB-UniRule"/>
</dbReference>
<dbReference type="Gene3D" id="1.10.150.380">
    <property type="entry name" value="GatB domain, N-terminal subdomain"/>
    <property type="match status" value="1"/>
</dbReference>
<evidence type="ECO:0000256" key="9">
    <source>
        <dbReference type="ARBA" id="ARBA00047913"/>
    </source>
</evidence>
<dbReference type="SUPFAM" id="SSF55931">
    <property type="entry name" value="Glutamine synthetase/guanido kinase"/>
    <property type="match status" value="1"/>
</dbReference>
<evidence type="ECO:0000256" key="7">
    <source>
        <dbReference type="ARBA" id="ARBA00024799"/>
    </source>
</evidence>
<dbReference type="Gene3D" id="1.10.10.410">
    <property type="match status" value="1"/>
</dbReference>
<dbReference type="GO" id="GO:0050567">
    <property type="term" value="F:glutaminyl-tRNA synthase (glutamine-hydrolyzing) activity"/>
    <property type="evidence" value="ECO:0007669"/>
    <property type="project" value="UniProtKB-UniRule"/>
</dbReference>
<comment type="catalytic activity">
    <reaction evidence="9 10">
        <text>L-glutamyl-tRNA(Gln) + L-glutamine + ATP + H2O = L-glutaminyl-tRNA(Gln) + L-glutamate + ADP + phosphate + H(+)</text>
        <dbReference type="Rhea" id="RHEA:17521"/>
        <dbReference type="Rhea" id="RHEA-COMP:9681"/>
        <dbReference type="Rhea" id="RHEA-COMP:9684"/>
        <dbReference type="ChEBI" id="CHEBI:15377"/>
        <dbReference type="ChEBI" id="CHEBI:15378"/>
        <dbReference type="ChEBI" id="CHEBI:29985"/>
        <dbReference type="ChEBI" id="CHEBI:30616"/>
        <dbReference type="ChEBI" id="CHEBI:43474"/>
        <dbReference type="ChEBI" id="CHEBI:58359"/>
        <dbReference type="ChEBI" id="CHEBI:78520"/>
        <dbReference type="ChEBI" id="CHEBI:78521"/>
        <dbReference type="ChEBI" id="CHEBI:456216"/>
    </reaction>
</comment>